<comment type="caution">
    <text evidence="1">The sequence shown here is derived from an EMBL/GenBank/DDBJ whole genome shotgun (WGS) entry which is preliminary data.</text>
</comment>
<evidence type="ECO:0000313" key="2">
    <source>
        <dbReference type="Proteomes" id="UP001198962"/>
    </source>
</evidence>
<reference evidence="1" key="1">
    <citation type="submission" date="2021-10" db="EMBL/GenBank/DDBJ databases">
        <title>Anaerobic single-cell dispensing facilitates the cultivation of human gut bacteria.</title>
        <authorList>
            <person name="Afrizal A."/>
        </authorList>
    </citation>
    <scope>NUCLEOTIDE SEQUENCE</scope>
    <source>
        <strain evidence="1">CLA-AA-H274</strain>
    </source>
</reference>
<dbReference type="Pfam" id="PF19642">
    <property type="entry name" value="DUF6145"/>
    <property type="match status" value="1"/>
</dbReference>
<sequence>MRGHDGRIVLCGSNGYEKKYYFNEEFSNLPESIQRQLHVMCVWFTEECGGILTLEFEEDGTLEFCYTTSEYDGYYDEIGADLKIKQYREEGQELLKALETYYKVFYLNEDIEDEDEDGDQGE</sequence>
<dbReference type="AlphaFoldDB" id="A0AAE3DJI9"/>
<evidence type="ECO:0000313" key="1">
    <source>
        <dbReference type="EMBL" id="MCC2164177.1"/>
    </source>
</evidence>
<proteinExistence type="predicted"/>
<gene>
    <name evidence="1" type="ORF">LKD32_04620</name>
</gene>
<keyword evidence="2" id="KW-1185">Reference proteome</keyword>
<dbReference type="InterPro" id="IPR046143">
    <property type="entry name" value="DUF6145"/>
</dbReference>
<protein>
    <submittedName>
        <fullName evidence="1">DUF6145 family protein</fullName>
    </submittedName>
</protein>
<accession>A0AAE3DJI9</accession>
<name>A0AAE3DJI9_9FIRM</name>
<organism evidence="1 2">
    <name type="scientific">Brotaphodocola catenula</name>
    <dbReference type="NCBI Taxonomy" id="2885361"/>
    <lineage>
        <taxon>Bacteria</taxon>
        <taxon>Bacillati</taxon>
        <taxon>Bacillota</taxon>
        <taxon>Clostridia</taxon>
        <taxon>Lachnospirales</taxon>
        <taxon>Lachnospiraceae</taxon>
        <taxon>Brotaphodocola</taxon>
    </lineage>
</organism>
<dbReference type="EMBL" id="JAJEPU010000009">
    <property type="protein sequence ID" value="MCC2164177.1"/>
    <property type="molecule type" value="Genomic_DNA"/>
</dbReference>
<dbReference type="RefSeq" id="WP_177977499.1">
    <property type="nucleotide sequence ID" value="NZ_JAJEPU010000009.1"/>
</dbReference>
<dbReference type="Proteomes" id="UP001198962">
    <property type="component" value="Unassembled WGS sequence"/>
</dbReference>